<protein>
    <submittedName>
        <fullName evidence="1">Coat F domain-containing protein</fullName>
    </submittedName>
</protein>
<evidence type="ECO:0000313" key="1">
    <source>
        <dbReference type="EMBL" id="SMC45514.1"/>
    </source>
</evidence>
<organism evidence="1 2">
    <name type="scientific">Papillibacter cinnamivorans DSM 12816</name>
    <dbReference type="NCBI Taxonomy" id="1122930"/>
    <lineage>
        <taxon>Bacteria</taxon>
        <taxon>Bacillati</taxon>
        <taxon>Bacillota</taxon>
        <taxon>Clostridia</taxon>
        <taxon>Eubacteriales</taxon>
        <taxon>Oscillospiraceae</taxon>
        <taxon>Papillibacter</taxon>
    </lineage>
</organism>
<dbReference type="STRING" id="1122930.SAMN02745168_0923"/>
<name>A0A1W1ZAS7_9FIRM</name>
<dbReference type="RefSeq" id="WP_084233566.1">
    <property type="nucleotide sequence ID" value="NZ_FWXW01000002.1"/>
</dbReference>
<proteinExistence type="predicted"/>
<keyword evidence="2" id="KW-1185">Reference proteome</keyword>
<dbReference type="Pfam" id="PF07875">
    <property type="entry name" value="Coat_F"/>
    <property type="match status" value="1"/>
</dbReference>
<evidence type="ECO:0000313" key="2">
    <source>
        <dbReference type="Proteomes" id="UP000192790"/>
    </source>
</evidence>
<dbReference type="AlphaFoldDB" id="A0A1W1ZAS7"/>
<sequence length="91" mass="10479">MDQMKAMSDQERIDDFLSSQKQICSTYDTFANECVSTSLRDAFLNILNEEHKIQSDLFNAAQSRGWYNPEQAQAQKISQAYQKFSNQQTTA</sequence>
<gene>
    <name evidence="1" type="ORF">SAMN02745168_0923</name>
</gene>
<dbReference type="Proteomes" id="UP000192790">
    <property type="component" value="Unassembled WGS sequence"/>
</dbReference>
<dbReference type="InterPro" id="IPR012851">
    <property type="entry name" value="Spore_coat_CotF-like"/>
</dbReference>
<dbReference type="EMBL" id="FWXW01000002">
    <property type="protein sequence ID" value="SMC45514.1"/>
    <property type="molecule type" value="Genomic_DNA"/>
</dbReference>
<reference evidence="1 2" key="1">
    <citation type="submission" date="2017-04" db="EMBL/GenBank/DDBJ databases">
        <authorList>
            <person name="Afonso C.L."/>
            <person name="Miller P.J."/>
            <person name="Scott M.A."/>
            <person name="Spackman E."/>
            <person name="Goraichik I."/>
            <person name="Dimitrov K.M."/>
            <person name="Suarez D.L."/>
            <person name="Swayne D.E."/>
        </authorList>
    </citation>
    <scope>NUCLEOTIDE SEQUENCE [LARGE SCALE GENOMIC DNA]</scope>
    <source>
        <strain evidence="1 2">DSM 12816</strain>
    </source>
</reference>
<accession>A0A1W1ZAS7</accession>